<dbReference type="Proteomes" id="UP000243376">
    <property type="component" value="Unassembled WGS sequence"/>
</dbReference>
<proteinExistence type="predicted"/>
<reference evidence="1 2" key="1">
    <citation type="submission" date="2018-01" db="EMBL/GenBank/DDBJ databases">
        <title>Metagenomic assembled genomes from two thermal pools in the Uzon Caldera, Kamchatka, Russia.</title>
        <authorList>
            <person name="Wilkins L."/>
            <person name="Ettinger C."/>
        </authorList>
    </citation>
    <scope>NUCLEOTIDE SEQUENCE [LARGE SCALE GENOMIC DNA]</scope>
    <source>
        <strain evidence="1">ZAV-02</strain>
    </source>
</reference>
<gene>
    <name evidence="1" type="ORF">C0184_11840</name>
</gene>
<evidence type="ECO:0000313" key="1">
    <source>
        <dbReference type="EMBL" id="PMP77532.1"/>
    </source>
</evidence>
<evidence type="ECO:0000313" key="2">
    <source>
        <dbReference type="Proteomes" id="UP000243376"/>
    </source>
</evidence>
<accession>A0A2J6X166</accession>
<sequence length="170" mass="18867">MKRGVMSDLLELETDPAIEGLWIAIETARAQSYPLTGVAFRMLRPPRDTNEALDAAARALDFQPLGPHWIEVPRRIASKILTHIIAHDLAYPDEIVPVAQAKELAERVLALVGPQARYFTNGAISGDFAIYDVRGQEVVGWRSLSDAPFDHGLFALNERRVVVLWAEDAP</sequence>
<organism evidence="1 2">
    <name type="scientific">Chloroflexus aggregans</name>
    <dbReference type="NCBI Taxonomy" id="152260"/>
    <lineage>
        <taxon>Bacteria</taxon>
        <taxon>Bacillati</taxon>
        <taxon>Chloroflexota</taxon>
        <taxon>Chloroflexia</taxon>
        <taxon>Chloroflexales</taxon>
        <taxon>Chloroflexineae</taxon>
        <taxon>Chloroflexaceae</taxon>
        <taxon>Chloroflexus</taxon>
    </lineage>
</organism>
<name>A0A2J6X166_9CHLR</name>
<dbReference type="EMBL" id="PNIQ01000794">
    <property type="protein sequence ID" value="PMP77532.1"/>
    <property type="molecule type" value="Genomic_DNA"/>
</dbReference>
<protein>
    <submittedName>
        <fullName evidence="1">Uncharacterized protein</fullName>
    </submittedName>
</protein>
<dbReference type="AlphaFoldDB" id="A0A2J6X166"/>
<comment type="caution">
    <text evidence="1">The sequence shown here is derived from an EMBL/GenBank/DDBJ whole genome shotgun (WGS) entry which is preliminary data.</text>
</comment>